<dbReference type="InterPro" id="IPR052400">
    <property type="entry name" value="Zn2-C6_fungal_TF"/>
</dbReference>
<dbReference type="STRING" id="1229662.W3XEV5"/>
<evidence type="ECO:0000313" key="2">
    <source>
        <dbReference type="Proteomes" id="UP000030651"/>
    </source>
</evidence>
<dbReference type="HOGENOM" id="CLU_1078103_0_0_1"/>
<dbReference type="KEGG" id="pfy:PFICI_05823"/>
<name>W3XEV5_PESFW</name>
<sequence length="258" mass="28485">MARAINGQRAAVAGGINRGNFEAVYATSIFIAANTVSQHQFLPIKVETASDLGKCVVEWLSAFRNVRSVVAASRQEFGQSSLAAVFPRGGWQHLSAQDASPNSDQVAFGFPLDELIANAAQDERYSDYHHIIVGLSNIYEQPSREAFMRFLVEARPEFLLHVEAGEPLALMLMAVCFSLTQLLPPADMMDQSAQRDLEATRLHLPPNHSLLLERTIAVIRLHPWHHAFAEIPNFKAKQTLDNTPCQDFPVAVLAQLGT</sequence>
<dbReference type="EMBL" id="KI912111">
    <property type="protein sequence ID" value="ETS83947.1"/>
    <property type="molecule type" value="Genomic_DNA"/>
</dbReference>
<reference evidence="2" key="1">
    <citation type="journal article" date="2015" name="BMC Genomics">
        <title>Genomic and transcriptomic analysis of the endophytic fungus Pestalotiopsis fici reveals its lifestyle and high potential for synthesis of natural products.</title>
        <authorList>
            <person name="Wang X."/>
            <person name="Zhang X."/>
            <person name="Liu L."/>
            <person name="Xiang M."/>
            <person name="Wang W."/>
            <person name="Sun X."/>
            <person name="Che Y."/>
            <person name="Guo L."/>
            <person name="Liu G."/>
            <person name="Guo L."/>
            <person name="Wang C."/>
            <person name="Yin W.B."/>
            <person name="Stadler M."/>
            <person name="Zhang X."/>
            <person name="Liu X."/>
        </authorList>
    </citation>
    <scope>NUCLEOTIDE SEQUENCE [LARGE SCALE GENOMIC DNA]</scope>
    <source>
        <strain evidence="2">W106-1 / CGMCC3.15140</strain>
    </source>
</reference>
<dbReference type="GeneID" id="19270836"/>
<dbReference type="Proteomes" id="UP000030651">
    <property type="component" value="Unassembled WGS sequence"/>
</dbReference>
<dbReference type="OrthoDB" id="416217at2759"/>
<proteinExistence type="predicted"/>
<dbReference type="GO" id="GO:0000981">
    <property type="term" value="F:DNA-binding transcription factor activity, RNA polymerase II-specific"/>
    <property type="evidence" value="ECO:0007669"/>
    <property type="project" value="TreeGrafter"/>
</dbReference>
<dbReference type="PANTHER" id="PTHR47657:SF7">
    <property type="entry name" value="STEROL REGULATORY ELEMENT-BINDING PROTEIN ECM22"/>
    <property type="match status" value="1"/>
</dbReference>
<dbReference type="InParanoid" id="W3XEV5"/>
<keyword evidence="2" id="KW-1185">Reference proteome</keyword>
<evidence type="ECO:0000313" key="1">
    <source>
        <dbReference type="EMBL" id="ETS83947.1"/>
    </source>
</evidence>
<dbReference type="PANTHER" id="PTHR47657">
    <property type="entry name" value="STEROL REGULATORY ELEMENT-BINDING PROTEIN ECM22"/>
    <property type="match status" value="1"/>
</dbReference>
<dbReference type="AlphaFoldDB" id="W3XEV5"/>
<organism evidence="1 2">
    <name type="scientific">Pestalotiopsis fici (strain W106-1 / CGMCC3.15140)</name>
    <dbReference type="NCBI Taxonomy" id="1229662"/>
    <lineage>
        <taxon>Eukaryota</taxon>
        <taxon>Fungi</taxon>
        <taxon>Dikarya</taxon>
        <taxon>Ascomycota</taxon>
        <taxon>Pezizomycotina</taxon>
        <taxon>Sordariomycetes</taxon>
        <taxon>Xylariomycetidae</taxon>
        <taxon>Amphisphaeriales</taxon>
        <taxon>Sporocadaceae</taxon>
        <taxon>Pestalotiopsis</taxon>
    </lineage>
</organism>
<protein>
    <submittedName>
        <fullName evidence="1">Uncharacterized protein</fullName>
    </submittedName>
</protein>
<dbReference type="RefSeq" id="XP_007832595.1">
    <property type="nucleotide sequence ID" value="XM_007834404.1"/>
</dbReference>
<accession>W3XEV5</accession>
<gene>
    <name evidence="1" type="ORF">PFICI_05823</name>
</gene>